<gene>
    <name evidence="9" type="ORF">SAMN05444148_1688</name>
</gene>
<sequence>MNSLQKYILLLLLGLSTFCFSQEKSEQSPLAAILKQVENKFNVKFSYADETITSVKIKPPSNSFTLEEILNYLERNTKLKFTTLSSRFIAIEKQDSIVNKTFNLQRLDEVFIQNYLTKGLSRTIDGKVEISPQKFGILPGLSEPDILQTIQALPGIKSVDERISNINIRGGTNDQNLILYEGIRMYQTGHFFGLISAFSPYLIENVDVTVNGSKAKYGSGVSSIISISNSNEISKKPESGVGFNLLSIDGFSKFQLSKKTELQISARRSYTDALITPTYDTYFERVFGNSNLGSGQYQNPQAQLRQDERFFFYDTNIKFLYDIDKNSKIRANAIAIFNRLDYDVNTDNQLLTASELSQKSYAGNISYSRNWSPSMRMDAQIYYSNYELYGNNIVSSTTQELTQDNEVLDIGARVDFLKTVDQNLNFNFGYRFNEVGVSNLEDVTIPTFRRFIKEVVSTHAIYGEAEFKSNSKNTYGRIGLRGNYLEDFGMLLFEPRFSFSQKFLNHFRLEVLGEVKSQSITQIIDLQQDFFGVEKRRWQLSNNKDVPVVKSNQFSVGLNYKQKGWLISAEGYVKNVIGISTRSQGFQNQFQLVNTSGNYSVKGIDFLLNKQFKNLSTWLSYSYSKNDYDFESLNNGEEFPNNFDIRHVVNFSTTYEIENLKISAGINWNSGKPYTEPATNQFNSGSIVYNTPNAKRIPDYLRTDVSARYAFQVADDVIAEVGASVWNILDDRNIINRFYSRDDNNAIIENNEVALGLTPNFSFRLTF</sequence>
<keyword evidence="9" id="KW-0675">Receptor</keyword>
<dbReference type="Gene3D" id="3.55.50.30">
    <property type="match status" value="1"/>
</dbReference>
<dbReference type="GO" id="GO:0009279">
    <property type="term" value="C:cell outer membrane"/>
    <property type="evidence" value="ECO:0007669"/>
    <property type="project" value="UniProtKB-SubCell"/>
</dbReference>
<dbReference type="Proteomes" id="UP000184522">
    <property type="component" value="Unassembled WGS sequence"/>
</dbReference>
<proteinExistence type="inferred from homology"/>
<dbReference type="InterPro" id="IPR032508">
    <property type="entry name" value="FecR_C"/>
</dbReference>
<keyword evidence="2 4" id="KW-0472">Membrane</keyword>
<keyword evidence="10" id="KW-1185">Reference proteome</keyword>
<dbReference type="OrthoDB" id="9803050at2"/>
<evidence type="ECO:0000259" key="7">
    <source>
        <dbReference type="Pfam" id="PF07715"/>
    </source>
</evidence>
<evidence type="ECO:0000256" key="5">
    <source>
        <dbReference type="SAM" id="SignalP"/>
    </source>
</evidence>
<evidence type="ECO:0000256" key="1">
    <source>
        <dbReference type="ARBA" id="ARBA00004442"/>
    </source>
</evidence>
<protein>
    <submittedName>
        <fullName evidence="9">Outer membrane receptor for ferrienterochelin and colicins</fullName>
    </submittedName>
</protein>
<dbReference type="SUPFAM" id="SSF56935">
    <property type="entry name" value="Porins"/>
    <property type="match status" value="1"/>
</dbReference>
<dbReference type="RefSeq" id="WP_073085438.1">
    <property type="nucleotide sequence ID" value="NZ_FQWS01000002.1"/>
</dbReference>
<accession>A0A1M5RVR7</accession>
<dbReference type="Pfam" id="PF00593">
    <property type="entry name" value="TonB_dep_Rec_b-barrel"/>
    <property type="match status" value="1"/>
</dbReference>
<comment type="subcellular location">
    <subcellularLocation>
        <location evidence="1 4">Cell outer membrane</location>
    </subcellularLocation>
</comment>
<dbReference type="Gene3D" id="2.40.170.20">
    <property type="entry name" value="TonB-dependent receptor, beta-barrel domain"/>
    <property type="match status" value="1"/>
</dbReference>
<comment type="similarity">
    <text evidence="4">Belongs to the TonB-dependent receptor family.</text>
</comment>
<dbReference type="EMBL" id="FQWS01000002">
    <property type="protein sequence ID" value="SHH29883.1"/>
    <property type="molecule type" value="Genomic_DNA"/>
</dbReference>
<name>A0A1M5RVR7_9FLAO</name>
<feature type="domain" description="Protein FecR C-terminal" evidence="8">
    <location>
        <begin position="27"/>
        <end position="82"/>
    </location>
</feature>
<evidence type="ECO:0000259" key="6">
    <source>
        <dbReference type="Pfam" id="PF00593"/>
    </source>
</evidence>
<dbReference type="Pfam" id="PF07715">
    <property type="entry name" value="Plug"/>
    <property type="match status" value="1"/>
</dbReference>
<dbReference type="STRING" id="1089305.SAMN05444148_1688"/>
<dbReference type="InterPro" id="IPR037066">
    <property type="entry name" value="Plug_dom_sf"/>
</dbReference>
<feature type="domain" description="TonB-dependent receptor plug" evidence="7">
    <location>
        <begin position="146"/>
        <end position="220"/>
    </location>
</feature>
<organism evidence="9 10">
    <name type="scientific">Winogradskyella jejuensis</name>
    <dbReference type="NCBI Taxonomy" id="1089305"/>
    <lineage>
        <taxon>Bacteria</taxon>
        <taxon>Pseudomonadati</taxon>
        <taxon>Bacteroidota</taxon>
        <taxon>Flavobacteriia</taxon>
        <taxon>Flavobacteriales</taxon>
        <taxon>Flavobacteriaceae</taxon>
        <taxon>Winogradskyella</taxon>
    </lineage>
</organism>
<evidence type="ECO:0000256" key="3">
    <source>
        <dbReference type="ARBA" id="ARBA00023237"/>
    </source>
</evidence>
<keyword evidence="5" id="KW-0732">Signal</keyword>
<reference evidence="10" key="1">
    <citation type="submission" date="2016-11" db="EMBL/GenBank/DDBJ databases">
        <authorList>
            <person name="Varghese N."/>
            <person name="Submissions S."/>
        </authorList>
    </citation>
    <scope>NUCLEOTIDE SEQUENCE [LARGE SCALE GENOMIC DNA]</scope>
    <source>
        <strain evidence="10">DSM 25330</strain>
    </source>
</reference>
<feature type="signal peptide" evidence="5">
    <location>
        <begin position="1"/>
        <end position="21"/>
    </location>
</feature>
<dbReference type="Pfam" id="PF16344">
    <property type="entry name" value="FecR_C"/>
    <property type="match status" value="1"/>
</dbReference>
<evidence type="ECO:0000313" key="10">
    <source>
        <dbReference type="Proteomes" id="UP000184522"/>
    </source>
</evidence>
<keyword evidence="4" id="KW-0798">TonB box</keyword>
<evidence type="ECO:0000313" key="9">
    <source>
        <dbReference type="EMBL" id="SHH29883.1"/>
    </source>
</evidence>
<keyword evidence="3" id="KW-0998">Cell outer membrane</keyword>
<evidence type="ECO:0000259" key="8">
    <source>
        <dbReference type="Pfam" id="PF16344"/>
    </source>
</evidence>
<dbReference type="InterPro" id="IPR000531">
    <property type="entry name" value="Beta-barrel_TonB"/>
</dbReference>
<feature type="chain" id="PRO_5012319149" evidence="5">
    <location>
        <begin position="22"/>
        <end position="767"/>
    </location>
</feature>
<evidence type="ECO:0000256" key="2">
    <source>
        <dbReference type="ARBA" id="ARBA00023136"/>
    </source>
</evidence>
<dbReference type="InterPro" id="IPR036942">
    <property type="entry name" value="Beta-barrel_TonB_sf"/>
</dbReference>
<dbReference type="AlphaFoldDB" id="A0A1M5RVR7"/>
<dbReference type="Gene3D" id="2.170.130.10">
    <property type="entry name" value="TonB-dependent receptor, plug domain"/>
    <property type="match status" value="1"/>
</dbReference>
<evidence type="ECO:0000256" key="4">
    <source>
        <dbReference type="RuleBase" id="RU003357"/>
    </source>
</evidence>
<dbReference type="InterPro" id="IPR012910">
    <property type="entry name" value="Plug_dom"/>
</dbReference>
<feature type="domain" description="TonB-dependent receptor-like beta-barrel" evidence="6">
    <location>
        <begin position="298"/>
        <end position="715"/>
    </location>
</feature>